<evidence type="ECO:0000313" key="4">
    <source>
        <dbReference type="Proteomes" id="UP000282674"/>
    </source>
</evidence>
<name>A0A3M2LJB4_9ACTN</name>
<dbReference type="EMBL" id="RFFG01000149">
    <property type="protein sequence ID" value="RMI36095.1"/>
    <property type="molecule type" value="Genomic_DNA"/>
</dbReference>
<dbReference type="GO" id="GO:0043448">
    <property type="term" value="P:alkane catabolic process"/>
    <property type="evidence" value="ECO:0007669"/>
    <property type="project" value="TreeGrafter"/>
</dbReference>
<feature type="region of interest" description="Disordered" evidence="1">
    <location>
        <begin position="198"/>
        <end position="217"/>
    </location>
</feature>
<organism evidence="3 4">
    <name type="scientific">Actinomadura harenae</name>
    <dbReference type="NCBI Taxonomy" id="2483351"/>
    <lineage>
        <taxon>Bacteria</taxon>
        <taxon>Bacillati</taxon>
        <taxon>Actinomycetota</taxon>
        <taxon>Actinomycetes</taxon>
        <taxon>Streptosporangiales</taxon>
        <taxon>Thermomonosporaceae</taxon>
        <taxon>Actinomadura</taxon>
    </lineage>
</organism>
<sequence>MSRTSLCRTGRSSAPVSRPWRSRVALTALPVAALAAAATGCGSSSTSSKSSSSPSESSPPAATTTSAPATTSPPATTSAPGSSAAGGTVATATAAGLGQILVDGHGRTLYLFEKDQGTKSSCTGPCAGVWPPAVSTGKPHAGSGAKSSMIGTTTRNGGVKQTTYGGHPLYYYTPDAGQKGSTKGEGLNQFGGGWYVVSPSGKKVEESSSSGGGGGGY</sequence>
<feature type="compositionally biased region" description="Polar residues" evidence="1">
    <location>
        <begin position="145"/>
        <end position="159"/>
    </location>
</feature>
<feature type="signal peptide" evidence="2">
    <location>
        <begin position="1"/>
        <end position="37"/>
    </location>
</feature>
<feature type="region of interest" description="Disordered" evidence="1">
    <location>
        <begin position="135"/>
        <end position="159"/>
    </location>
</feature>
<dbReference type="Pfam" id="PF03640">
    <property type="entry name" value="Lipoprotein_15"/>
    <property type="match status" value="2"/>
</dbReference>
<dbReference type="PANTHER" id="PTHR39335">
    <property type="entry name" value="BLL4220 PROTEIN"/>
    <property type="match status" value="1"/>
</dbReference>
<keyword evidence="2" id="KW-0732">Signal</keyword>
<dbReference type="InterPro" id="IPR005297">
    <property type="entry name" value="Lipoprotein_repeat"/>
</dbReference>
<proteinExistence type="predicted"/>
<evidence type="ECO:0008006" key="5">
    <source>
        <dbReference type="Google" id="ProtNLM"/>
    </source>
</evidence>
<dbReference type="RefSeq" id="WP_122199595.1">
    <property type="nucleotide sequence ID" value="NZ_JBHSKC010000020.1"/>
</dbReference>
<feature type="region of interest" description="Disordered" evidence="1">
    <location>
        <begin position="40"/>
        <end position="87"/>
    </location>
</feature>
<comment type="caution">
    <text evidence="3">The sequence shown here is derived from an EMBL/GenBank/DDBJ whole genome shotgun (WGS) entry which is preliminary data.</text>
</comment>
<gene>
    <name evidence="3" type="ORF">EBO15_39580</name>
</gene>
<dbReference type="OrthoDB" id="597632at2"/>
<evidence type="ECO:0000313" key="3">
    <source>
        <dbReference type="EMBL" id="RMI36095.1"/>
    </source>
</evidence>
<keyword evidence="4" id="KW-1185">Reference proteome</keyword>
<accession>A0A3M2LJB4</accession>
<dbReference type="AlphaFoldDB" id="A0A3M2LJB4"/>
<dbReference type="PANTHER" id="PTHR39335:SF1">
    <property type="entry name" value="BLL4220 PROTEIN"/>
    <property type="match status" value="1"/>
</dbReference>
<feature type="compositionally biased region" description="Polar residues" evidence="1">
    <location>
        <begin position="1"/>
        <end position="15"/>
    </location>
</feature>
<evidence type="ECO:0000256" key="2">
    <source>
        <dbReference type="SAM" id="SignalP"/>
    </source>
</evidence>
<protein>
    <recommendedName>
        <fullName evidence="5">Lipoprotein with Yx(FWY)xxD motif</fullName>
    </recommendedName>
</protein>
<feature type="region of interest" description="Disordered" evidence="1">
    <location>
        <begin position="1"/>
        <end position="22"/>
    </location>
</feature>
<dbReference type="Proteomes" id="UP000282674">
    <property type="component" value="Unassembled WGS sequence"/>
</dbReference>
<reference evidence="3 4" key="1">
    <citation type="submission" date="2018-10" db="EMBL/GenBank/DDBJ databases">
        <title>Isolation from soil.</title>
        <authorList>
            <person name="Hu J."/>
        </authorList>
    </citation>
    <scope>NUCLEOTIDE SEQUENCE [LARGE SCALE GENOMIC DNA]</scope>
    <source>
        <strain evidence="3 4">NEAU-Ht49</strain>
    </source>
</reference>
<evidence type="ECO:0000256" key="1">
    <source>
        <dbReference type="SAM" id="MobiDB-lite"/>
    </source>
</evidence>
<feature type="chain" id="PRO_5018014769" description="Lipoprotein with Yx(FWY)xxD motif" evidence="2">
    <location>
        <begin position="38"/>
        <end position="217"/>
    </location>
</feature>